<dbReference type="InterPro" id="IPR015510">
    <property type="entry name" value="PGRP"/>
</dbReference>
<evidence type="ECO:0000313" key="3">
    <source>
        <dbReference type="EMBL" id="VAW93690.1"/>
    </source>
</evidence>
<reference evidence="3" key="1">
    <citation type="submission" date="2018-06" db="EMBL/GenBank/DDBJ databases">
        <authorList>
            <person name="Zhirakovskaya E."/>
        </authorList>
    </citation>
    <scope>NUCLEOTIDE SEQUENCE</scope>
</reference>
<evidence type="ECO:0000259" key="2">
    <source>
        <dbReference type="SMART" id="SM00644"/>
    </source>
</evidence>
<protein>
    <recommendedName>
        <fullName evidence="2">N-acetylmuramoyl-L-alanine amidase domain-containing protein</fullName>
    </recommendedName>
</protein>
<evidence type="ECO:0000256" key="1">
    <source>
        <dbReference type="SAM" id="Coils"/>
    </source>
</evidence>
<dbReference type="GO" id="GO:0009253">
    <property type="term" value="P:peptidoglycan catabolic process"/>
    <property type="evidence" value="ECO:0007669"/>
    <property type="project" value="InterPro"/>
</dbReference>
<dbReference type="InterPro" id="IPR002502">
    <property type="entry name" value="Amidase_domain"/>
</dbReference>
<keyword evidence="1" id="KW-0175">Coiled coil</keyword>
<dbReference type="SUPFAM" id="SSF55846">
    <property type="entry name" value="N-acetylmuramoyl-L-alanine amidase-like"/>
    <property type="match status" value="1"/>
</dbReference>
<proteinExistence type="predicted"/>
<name>A0A3B0ZWT2_9ZZZZ</name>
<sequence length="197" mass="22566">MIKKCIISFSFLFILASACAHAEKYQHSRQVEYTWDNYDNWYNKKIEAYKGWKYIVIHHSATQSGSINAFHKYHTKQGYGGIAYHFVIGNGSGMKDGEVQKTFRWQQQISGTHVSVNAWHYNIFGIGICLVGNLENNAATRAQIKALQALIMDLKKTYQIKNENIIGHKHVLHDDASGKKEKTICPGKRMDMNKLKL</sequence>
<dbReference type="PANTHER" id="PTHR11022:SF41">
    <property type="entry name" value="PEPTIDOGLYCAN-RECOGNITION PROTEIN LC-RELATED"/>
    <property type="match status" value="1"/>
</dbReference>
<dbReference type="PROSITE" id="PS51257">
    <property type="entry name" value="PROKAR_LIPOPROTEIN"/>
    <property type="match status" value="1"/>
</dbReference>
<dbReference type="SMART" id="SM00644">
    <property type="entry name" value="Ami_2"/>
    <property type="match status" value="1"/>
</dbReference>
<gene>
    <name evidence="3" type="ORF">MNBD_GAMMA21-3048</name>
</gene>
<dbReference type="Pfam" id="PF01510">
    <property type="entry name" value="Amidase_2"/>
    <property type="match status" value="1"/>
</dbReference>
<dbReference type="CDD" id="cd06583">
    <property type="entry name" value="PGRP"/>
    <property type="match status" value="1"/>
</dbReference>
<dbReference type="InterPro" id="IPR036505">
    <property type="entry name" value="Amidase/PGRP_sf"/>
</dbReference>
<feature type="domain" description="N-acetylmuramoyl-L-alanine amidase" evidence="2">
    <location>
        <begin position="41"/>
        <end position="177"/>
    </location>
</feature>
<dbReference type="EMBL" id="UOFR01000021">
    <property type="protein sequence ID" value="VAW93690.1"/>
    <property type="molecule type" value="Genomic_DNA"/>
</dbReference>
<organism evidence="3">
    <name type="scientific">hydrothermal vent metagenome</name>
    <dbReference type="NCBI Taxonomy" id="652676"/>
    <lineage>
        <taxon>unclassified sequences</taxon>
        <taxon>metagenomes</taxon>
        <taxon>ecological metagenomes</taxon>
    </lineage>
</organism>
<dbReference type="Gene3D" id="3.40.80.10">
    <property type="entry name" value="Peptidoglycan recognition protein-like"/>
    <property type="match status" value="1"/>
</dbReference>
<feature type="coiled-coil region" evidence="1">
    <location>
        <begin position="137"/>
        <end position="164"/>
    </location>
</feature>
<dbReference type="AlphaFoldDB" id="A0A3B0ZWT2"/>
<dbReference type="GO" id="GO:0008745">
    <property type="term" value="F:N-acetylmuramoyl-L-alanine amidase activity"/>
    <property type="evidence" value="ECO:0007669"/>
    <property type="project" value="InterPro"/>
</dbReference>
<dbReference type="PANTHER" id="PTHR11022">
    <property type="entry name" value="PEPTIDOGLYCAN RECOGNITION PROTEIN"/>
    <property type="match status" value="1"/>
</dbReference>
<accession>A0A3B0ZWT2</accession>